<name>A0A4Q7YZG7_9BACT</name>
<gene>
    <name evidence="1" type="ORF">BDD14_4831</name>
</gene>
<dbReference type="RefSeq" id="WP_242618144.1">
    <property type="nucleotide sequence ID" value="NZ_SHKW01000001.1"/>
</dbReference>
<keyword evidence="2" id="KW-1185">Reference proteome</keyword>
<protein>
    <submittedName>
        <fullName evidence="1">Uncharacterized protein</fullName>
    </submittedName>
</protein>
<sequence length="66" mass="7215">MDKEIGLTNAIRVATTRHRRDWDGHGVGREGPSQVVLWFLPGVHPRTLRDDSASDGLLVALARALG</sequence>
<accession>A0A4Q7YZG7</accession>
<evidence type="ECO:0000313" key="1">
    <source>
        <dbReference type="EMBL" id="RZU43198.1"/>
    </source>
</evidence>
<reference evidence="1 2" key="1">
    <citation type="submission" date="2019-02" db="EMBL/GenBank/DDBJ databases">
        <title>Genomic Encyclopedia of Archaeal and Bacterial Type Strains, Phase II (KMG-II): from individual species to whole genera.</title>
        <authorList>
            <person name="Goeker M."/>
        </authorList>
    </citation>
    <scope>NUCLEOTIDE SEQUENCE [LARGE SCALE GENOMIC DNA]</scope>
    <source>
        <strain evidence="1 2">DSM 18101</strain>
    </source>
</reference>
<dbReference type="AlphaFoldDB" id="A0A4Q7YZG7"/>
<comment type="caution">
    <text evidence="1">The sequence shown here is derived from an EMBL/GenBank/DDBJ whole genome shotgun (WGS) entry which is preliminary data.</text>
</comment>
<organism evidence="1 2">
    <name type="scientific">Edaphobacter modestus</name>
    <dbReference type="NCBI Taxonomy" id="388466"/>
    <lineage>
        <taxon>Bacteria</taxon>
        <taxon>Pseudomonadati</taxon>
        <taxon>Acidobacteriota</taxon>
        <taxon>Terriglobia</taxon>
        <taxon>Terriglobales</taxon>
        <taxon>Acidobacteriaceae</taxon>
        <taxon>Edaphobacter</taxon>
    </lineage>
</organism>
<dbReference type="Proteomes" id="UP000292958">
    <property type="component" value="Unassembled WGS sequence"/>
</dbReference>
<dbReference type="EMBL" id="SHKW01000001">
    <property type="protein sequence ID" value="RZU43198.1"/>
    <property type="molecule type" value="Genomic_DNA"/>
</dbReference>
<proteinExistence type="predicted"/>
<evidence type="ECO:0000313" key="2">
    <source>
        <dbReference type="Proteomes" id="UP000292958"/>
    </source>
</evidence>